<evidence type="ECO:0000313" key="6">
    <source>
        <dbReference type="Proteomes" id="UP000037510"/>
    </source>
</evidence>
<dbReference type="EMBL" id="JTDY01005007">
    <property type="protein sequence ID" value="KOB67481.1"/>
    <property type="molecule type" value="Genomic_DNA"/>
</dbReference>
<sequence length="88" mass="9805">MEQIRSDENLLDALVLNSKRIGHAFALVKHPLLLEEVKKRKIAIEVNVISNTVLKLVDDLRNHPLAVFLASNVPIVLSSDDPGVWEAD</sequence>
<evidence type="ECO:0000259" key="4">
    <source>
        <dbReference type="Pfam" id="PF00962"/>
    </source>
</evidence>
<dbReference type="Pfam" id="PF00962">
    <property type="entry name" value="A_deaminase"/>
    <property type="match status" value="1"/>
</dbReference>
<dbReference type="InterPro" id="IPR032466">
    <property type="entry name" value="Metal_Hydrolase"/>
</dbReference>
<dbReference type="GO" id="GO:0046872">
    <property type="term" value="F:metal ion binding"/>
    <property type="evidence" value="ECO:0007669"/>
    <property type="project" value="UniProtKB-KW"/>
</dbReference>
<keyword evidence="2" id="KW-0479">Metal-binding</keyword>
<name>A0A0L7KWN2_OPEBR</name>
<feature type="domain" description="Adenosine deaminase" evidence="4">
    <location>
        <begin position="15"/>
        <end position="86"/>
    </location>
</feature>
<gene>
    <name evidence="5" type="ORF">OBRU01_14414</name>
</gene>
<dbReference type="GO" id="GO:0006154">
    <property type="term" value="P:adenosine catabolic process"/>
    <property type="evidence" value="ECO:0007669"/>
    <property type="project" value="TreeGrafter"/>
</dbReference>
<dbReference type="GO" id="GO:0005615">
    <property type="term" value="C:extracellular space"/>
    <property type="evidence" value="ECO:0007669"/>
    <property type="project" value="TreeGrafter"/>
</dbReference>
<dbReference type="STRING" id="104452.A0A0L7KWN2"/>
<dbReference type="InterPro" id="IPR006330">
    <property type="entry name" value="Ado/ade_deaminase"/>
</dbReference>
<dbReference type="Gene3D" id="3.20.20.140">
    <property type="entry name" value="Metal-dependent hydrolases"/>
    <property type="match status" value="1"/>
</dbReference>
<evidence type="ECO:0000313" key="5">
    <source>
        <dbReference type="EMBL" id="KOB67481.1"/>
    </source>
</evidence>
<dbReference type="AlphaFoldDB" id="A0A0L7KWN2"/>
<dbReference type="PANTHER" id="PTHR11409:SF39">
    <property type="entry name" value="ADENOSINE DEAMINASE 2"/>
    <property type="match status" value="1"/>
</dbReference>
<keyword evidence="3" id="KW-0378">Hydrolase</keyword>
<reference evidence="5 6" key="1">
    <citation type="journal article" date="2015" name="Genome Biol. Evol.">
        <title>The genome of winter moth (Operophtera brumata) provides a genomic perspective on sexual dimorphism and phenology.</title>
        <authorList>
            <person name="Derks M.F."/>
            <person name="Smit S."/>
            <person name="Salis L."/>
            <person name="Schijlen E."/>
            <person name="Bossers A."/>
            <person name="Mateman C."/>
            <person name="Pijl A.S."/>
            <person name="de Ridder D."/>
            <person name="Groenen M.A."/>
            <person name="Visser M.E."/>
            <person name="Megens H.J."/>
        </authorList>
    </citation>
    <scope>NUCLEOTIDE SEQUENCE [LARGE SCALE GENOMIC DNA]</scope>
    <source>
        <strain evidence="5">WM2013NL</strain>
        <tissue evidence="5">Head and thorax</tissue>
    </source>
</reference>
<proteinExistence type="predicted"/>
<evidence type="ECO:0000256" key="3">
    <source>
        <dbReference type="ARBA" id="ARBA00022801"/>
    </source>
</evidence>
<organism evidence="5 6">
    <name type="scientific">Operophtera brumata</name>
    <name type="common">Winter moth</name>
    <name type="synonym">Phalaena brumata</name>
    <dbReference type="NCBI Taxonomy" id="104452"/>
    <lineage>
        <taxon>Eukaryota</taxon>
        <taxon>Metazoa</taxon>
        <taxon>Ecdysozoa</taxon>
        <taxon>Arthropoda</taxon>
        <taxon>Hexapoda</taxon>
        <taxon>Insecta</taxon>
        <taxon>Pterygota</taxon>
        <taxon>Neoptera</taxon>
        <taxon>Endopterygota</taxon>
        <taxon>Lepidoptera</taxon>
        <taxon>Glossata</taxon>
        <taxon>Ditrysia</taxon>
        <taxon>Geometroidea</taxon>
        <taxon>Geometridae</taxon>
        <taxon>Larentiinae</taxon>
        <taxon>Operophtera</taxon>
    </lineage>
</organism>
<evidence type="ECO:0000256" key="2">
    <source>
        <dbReference type="ARBA" id="ARBA00022723"/>
    </source>
</evidence>
<dbReference type="SUPFAM" id="SSF51556">
    <property type="entry name" value="Metallo-dependent hydrolases"/>
    <property type="match status" value="1"/>
</dbReference>
<evidence type="ECO:0000256" key="1">
    <source>
        <dbReference type="ARBA" id="ARBA00001947"/>
    </source>
</evidence>
<accession>A0A0L7KWN2</accession>
<dbReference type="Proteomes" id="UP000037510">
    <property type="component" value="Unassembled WGS sequence"/>
</dbReference>
<protein>
    <submittedName>
        <fullName evidence="5">Adenosine deaminase-related growth factor-like protein</fullName>
    </submittedName>
</protein>
<comment type="cofactor">
    <cofactor evidence="1">
        <name>Zn(2+)</name>
        <dbReference type="ChEBI" id="CHEBI:29105"/>
    </cofactor>
</comment>
<dbReference type="PANTHER" id="PTHR11409">
    <property type="entry name" value="ADENOSINE DEAMINASE"/>
    <property type="match status" value="1"/>
</dbReference>
<dbReference type="InterPro" id="IPR001365">
    <property type="entry name" value="A_deaminase_dom"/>
</dbReference>
<dbReference type="GO" id="GO:0046103">
    <property type="term" value="P:inosine biosynthetic process"/>
    <property type="evidence" value="ECO:0007669"/>
    <property type="project" value="TreeGrafter"/>
</dbReference>
<comment type="caution">
    <text evidence="5">The sequence shown here is derived from an EMBL/GenBank/DDBJ whole genome shotgun (WGS) entry which is preliminary data.</text>
</comment>
<keyword evidence="6" id="KW-1185">Reference proteome</keyword>
<dbReference type="GO" id="GO:0004000">
    <property type="term" value="F:adenosine deaminase activity"/>
    <property type="evidence" value="ECO:0007669"/>
    <property type="project" value="TreeGrafter"/>
</dbReference>